<dbReference type="Gene3D" id="1.25.40.20">
    <property type="entry name" value="Ankyrin repeat-containing domain"/>
    <property type="match status" value="1"/>
</dbReference>
<dbReference type="SMART" id="SM00969">
    <property type="entry name" value="SOCS_box"/>
    <property type="match status" value="1"/>
</dbReference>
<dbReference type="SMART" id="SM00248">
    <property type="entry name" value="ANK"/>
    <property type="match status" value="3"/>
</dbReference>
<dbReference type="PANTHER" id="PTHR24198">
    <property type="entry name" value="ANKYRIN REPEAT AND PROTEIN KINASE DOMAIN-CONTAINING PROTEIN"/>
    <property type="match status" value="1"/>
</dbReference>
<dbReference type="InterPro" id="IPR002110">
    <property type="entry name" value="Ankyrin_rpt"/>
</dbReference>
<sequence length="356" mass="39814">GMFKLLTTYLNGIMDILLRLCQTSVGPSNNPTQLQQELSDKVAEVARKYHLDLGNPERLNVGTHNPLSEACLKGNIGVVKLFVDQGATLNFLDPEGRSPLFLAISGYNNTYESIAQLLRWGADVNLHKHGRCPLLTSFYSMKHETTKLLIKHGADVNNVILPSFCFVEAVFAVNSNLVMMASGVRFHLENFTDLVSLAMDIILAGLTPRMFYLSGKRFILGGFAAEELCELWSFQHLCLILGFKIDRGSLQDAINELNKFLTAEQDEKQISILKDRLDKLCWTRVFLLTPLPLTYLARIAIRGHLVQPAVSRGRHVNDSIALLPLPTVCKNFLNLQQCTIRGIADYMHKDDCIGLN</sequence>
<proteinExistence type="predicted"/>
<evidence type="ECO:0000259" key="4">
    <source>
        <dbReference type="SMART" id="SM00969"/>
    </source>
</evidence>
<evidence type="ECO:0000256" key="2">
    <source>
        <dbReference type="ARBA" id="ARBA00023043"/>
    </source>
</evidence>
<reference evidence="5" key="1">
    <citation type="submission" date="2014-12" db="EMBL/GenBank/DDBJ databases">
        <title>Insight into the proteome of Arion vulgaris.</title>
        <authorList>
            <person name="Aradska J."/>
            <person name="Bulat T."/>
            <person name="Smidak R."/>
            <person name="Sarate P."/>
            <person name="Gangsoo J."/>
            <person name="Sialana F."/>
            <person name="Bilban M."/>
            <person name="Lubec G."/>
        </authorList>
    </citation>
    <scope>NUCLEOTIDE SEQUENCE</scope>
    <source>
        <tissue evidence="5">Skin</tissue>
    </source>
</reference>
<feature type="repeat" description="ANK" evidence="3">
    <location>
        <begin position="62"/>
        <end position="94"/>
    </location>
</feature>
<dbReference type="Pfam" id="PF07525">
    <property type="entry name" value="SOCS_box"/>
    <property type="match status" value="1"/>
</dbReference>
<dbReference type="EMBL" id="HACG01006546">
    <property type="protein sequence ID" value="CEK53411.1"/>
    <property type="molecule type" value="Transcribed_RNA"/>
</dbReference>
<dbReference type="AlphaFoldDB" id="A0A0B6YC66"/>
<feature type="non-terminal residue" evidence="5">
    <location>
        <position position="1"/>
    </location>
</feature>
<dbReference type="PROSITE" id="PS50088">
    <property type="entry name" value="ANK_REPEAT"/>
    <property type="match status" value="2"/>
</dbReference>
<dbReference type="InterPro" id="IPR036770">
    <property type="entry name" value="Ankyrin_rpt-contain_sf"/>
</dbReference>
<keyword evidence="2 3" id="KW-0040">ANK repeat</keyword>
<feature type="repeat" description="ANK" evidence="3">
    <location>
        <begin position="95"/>
        <end position="129"/>
    </location>
</feature>
<protein>
    <recommendedName>
        <fullName evidence="4">SOCS box domain-containing protein</fullName>
    </recommendedName>
</protein>
<gene>
    <name evidence="5" type="primary">ORF20204</name>
</gene>
<feature type="domain" description="SOCS box" evidence="4">
    <location>
        <begin position="290"/>
        <end position="336"/>
    </location>
</feature>
<dbReference type="Pfam" id="PF12796">
    <property type="entry name" value="Ank_2"/>
    <property type="match status" value="1"/>
</dbReference>
<evidence type="ECO:0000256" key="3">
    <source>
        <dbReference type="PROSITE-ProRule" id="PRU00023"/>
    </source>
</evidence>
<evidence type="ECO:0000256" key="1">
    <source>
        <dbReference type="ARBA" id="ARBA00022737"/>
    </source>
</evidence>
<name>A0A0B6YC66_9EUPU</name>
<accession>A0A0B6YC66</accession>
<organism evidence="5">
    <name type="scientific">Arion vulgaris</name>
    <dbReference type="NCBI Taxonomy" id="1028688"/>
    <lineage>
        <taxon>Eukaryota</taxon>
        <taxon>Metazoa</taxon>
        <taxon>Spiralia</taxon>
        <taxon>Lophotrochozoa</taxon>
        <taxon>Mollusca</taxon>
        <taxon>Gastropoda</taxon>
        <taxon>Heterobranchia</taxon>
        <taxon>Euthyneura</taxon>
        <taxon>Panpulmonata</taxon>
        <taxon>Eupulmonata</taxon>
        <taxon>Stylommatophora</taxon>
        <taxon>Helicina</taxon>
        <taxon>Arionoidea</taxon>
        <taxon>Arionidae</taxon>
        <taxon>Arion</taxon>
    </lineage>
</organism>
<keyword evidence="1" id="KW-0677">Repeat</keyword>
<dbReference type="InterPro" id="IPR001496">
    <property type="entry name" value="SOCS_box"/>
</dbReference>
<dbReference type="PANTHER" id="PTHR24198:SF165">
    <property type="entry name" value="ANKYRIN REPEAT-CONTAINING PROTEIN-RELATED"/>
    <property type="match status" value="1"/>
</dbReference>
<dbReference type="SUPFAM" id="SSF48403">
    <property type="entry name" value="Ankyrin repeat"/>
    <property type="match status" value="1"/>
</dbReference>
<evidence type="ECO:0000313" key="5">
    <source>
        <dbReference type="EMBL" id="CEK53411.1"/>
    </source>
</evidence>